<comment type="caution">
    <text evidence="3">The sequence shown here is derived from an EMBL/GenBank/DDBJ whole genome shotgun (WGS) entry which is preliminary data.</text>
</comment>
<accession>A0AAD7C5R1</accession>
<dbReference type="EMBL" id="JARKIF010000005">
    <property type="protein sequence ID" value="KAJ7639319.1"/>
    <property type="molecule type" value="Genomic_DNA"/>
</dbReference>
<evidence type="ECO:0000259" key="2">
    <source>
        <dbReference type="PROSITE" id="PS51212"/>
    </source>
</evidence>
<protein>
    <submittedName>
        <fullName evidence="3">Beta-1,3 exoglucanase-like protein</fullName>
    </submittedName>
</protein>
<gene>
    <name evidence="3" type="ORF">FB45DRAFT_728954</name>
</gene>
<dbReference type="AlphaFoldDB" id="A0AAD7C5R1"/>
<dbReference type="PANTHER" id="PTHR45964:SF5">
    <property type="entry name" value="WSCD FAMILY MEMBER CG9164"/>
    <property type="match status" value="1"/>
</dbReference>
<organism evidence="3 4">
    <name type="scientific">Roridomyces roridus</name>
    <dbReference type="NCBI Taxonomy" id="1738132"/>
    <lineage>
        <taxon>Eukaryota</taxon>
        <taxon>Fungi</taxon>
        <taxon>Dikarya</taxon>
        <taxon>Basidiomycota</taxon>
        <taxon>Agaricomycotina</taxon>
        <taxon>Agaricomycetes</taxon>
        <taxon>Agaricomycetidae</taxon>
        <taxon>Agaricales</taxon>
        <taxon>Marasmiineae</taxon>
        <taxon>Mycenaceae</taxon>
        <taxon>Roridomyces</taxon>
    </lineage>
</organism>
<dbReference type="PROSITE" id="PS51212">
    <property type="entry name" value="WSC"/>
    <property type="match status" value="2"/>
</dbReference>
<name>A0AAD7C5R1_9AGAR</name>
<reference evidence="3" key="1">
    <citation type="submission" date="2023-03" db="EMBL/GenBank/DDBJ databases">
        <title>Massive genome expansion in bonnet fungi (Mycena s.s.) driven by repeated elements and novel gene families across ecological guilds.</title>
        <authorList>
            <consortium name="Lawrence Berkeley National Laboratory"/>
            <person name="Harder C.B."/>
            <person name="Miyauchi S."/>
            <person name="Viragh M."/>
            <person name="Kuo A."/>
            <person name="Thoen E."/>
            <person name="Andreopoulos B."/>
            <person name="Lu D."/>
            <person name="Skrede I."/>
            <person name="Drula E."/>
            <person name="Henrissat B."/>
            <person name="Morin E."/>
            <person name="Kohler A."/>
            <person name="Barry K."/>
            <person name="LaButti K."/>
            <person name="Morin E."/>
            <person name="Salamov A."/>
            <person name="Lipzen A."/>
            <person name="Mereny Z."/>
            <person name="Hegedus B."/>
            <person name="Baldrian P."/>
            <person name="Stursova M."/>
            <person name="Weitz H."/>
            <person name="Taylor A."/>
            <person name="Grigoriev I.V."/>
            <person name="Nagy L.G."/>
            <person name="Martin F."/>
            <person name="Kauserud H."/>
        </authorList>
    </citation>
    <scope>NUCLEOTIDE SEQUENCE</scope>
    <source>
        <strain evidence="3">9284</strain>
    </source>
</reference>
<proteinExistence type="predicted"/>
<dbReference type="PANTHER" id="PTHR45964">
    <property type="entry name" value="WSCD FAMILY MEMBER CG9164"/>
    <property type="match status" value="1"/>
</dbReference>
<evidence type="ECO:0000313" key="4">
    <source>
        <dbReference type="Proteomes" id="UP001221142"/>
    </source>
</evidence>
<evidence type="ECO:0000313" key="3">
    <source>
        <dbReference type="EMBL" id="KAJ7639319.1"/>
    </source>
</evidence>
<dbReference type="SMART" id="SM00321">
    <property type="entry name" value="WSC"/>
    <property type="match status" value="2"/>
</dbReference>
<evidence type="ECO:0000256" key="1">
    <source>
        <dbReference type="ARBA" id="ARBA00022737"/>
    </source>
</evidence>
<sequence length="197" mass="20208">WTPIGCYTDSSTSRTLMAASLVSADNMTVESCLAFCTSGGYSLGGLEFGTQCYCDYALQSSGAPTTPASCTTPCSGNATEQCGGPNAINVYSNGSPSPVAPAQVGSWQYQGCFADSVSSRALPHQMFISGVTIESCTAACKANGFAVAGLEYAGECFCSSSPPTSTHLNDNDCHTACTANTTEFCGGSSKLTVYQDT</sequence>
<feature type="domain" description="WSC" evidence="2">
    <location>
        <begin position="1"/>
        <end position="94"/>
    </location>
</feature>
<feature type="domain" description="WSC" evidence="2">
    <location>
        <begin position="106"/>
        <end position="197"/>
    </location>
</feature>
<dbReference type="Pfam" id="PF01822">
    <property type="entry name" value="WSC"/>
    <property type="match status" value="2"/>
</dbReference>
<feature type="non-terminal residue" evidence="3">
    <location>
        <position position="1"/>
    </location>
</feature>
<keyword evidence="1" id="KW-0677">Repeat</keyword>
<dbReference type="InterPro" id="IPR002889">
    <property type="entry name" value="WSC_carb-bd"/>
</dbReference>
<dbReference type="Proteomes" id="UP001221142">
    <property type="component" value="Unassembled WGS sequence"/>
</dbReference>
<keyword evidence="4" id="KW-1185">Reference proteome</keyword>
<dbReference type="InterPro" id="IPR051589">
    <property type="entry name" value="Sialate-O-sulfotransferase"/>
</dbReference>
<feature type="non-terminal residue" evidence="3">
    <location>
        <position position="197"/>
    </location>
</feature>